<name>A0A540MMR6_MALBA</name>
<dbReference type="AlphaFoldDB" id="A0A540MMR6"/>
<evidence type="ECO:0000313" key="1">
    <source>
        <dbReference type="EMBL" id="TQD99492.1"/>
    </source>
</evidence>
<proteinExistence type="predicted"/>
<dbReference type="Proteomes" id="UP000315295">
    <property type="component" value="Unassembled WGS sequence"/>
</dbReference>
<accession>A0A540MMR6</accession>
<dbReference type="EMBL" id="VIEB01000234">
    <property type="protein sequence ID" value="TQD99492.1"/>
    <property type="molecule type" value="Genomic_DNA"/>
</dbReference>
<organism evidence="1 2">
    <name type="scientific">Malus baccata</name>
    <name type="common">Siberian crab apple</name>
    <name type="synonym">Pyrus baccata</name>
    <dbReference type="NCBI Taxonomy" id="106549"/>
    <lineage>
        <taxon>Eukaryota</taxon>
        <taxon>Viridiplantae</taxon>
        <taxon>Streptophyta</taxon>
        <taxon>Embryophyta</taxon>
        <taxon>Tracheophyta</taxon>
        <taxon>Spermatophyta</taxon>
        <taxon>Magnoliopsida</taxon>
        <taxon>eudicotyledons</taxon>
        <taxon>Gunneridae</taxon>
        <taxon>Pentapetalae</taxon>
        <taxon>rosids</taxon>
        <taxon>fabids</taxon>
        <taxon>Rosales</taxon>
        <taxon>Rosaceae</taxon>
        <taxon>Amygdaloideae</taxon>
        <taxon>Maleae</taxon>
        <taxon>Malus</taxon>
    </lineage>
</organism>
<protein>
    <submittedName>
        <fullName evidence="1">Uncharacterized protein</fullName>
    </submittedName>
</protein>
<keyword evidence="2" id="KW-1185">Reference proteome</keyword>
<evidence type="ECO:0000313" key="2">
    <source>
        <dbReference type="Proteomes" id="UP000315295"/>
    </source>
</evidence>
<sequence length="193" mass="21587">MAVLSRLQAVASQITRCGLGNWSAEPTDRWRLSCSTTTTITTTVRTKRRNGGRRVGIGCWARTGRSREEVCSGCLSETEARRSTCTPRGSRSCWKFRTFLWDPSSARSSIIEKWVVIRFSLTSDQVAGRLLQKAEQTHRFSGPSRTRRNLAGAVGCVTSSAYKCCQFFPEAHCVITLHLYLFRLVFVVCIPGV</sequence>
<gene>
    <name evidence="1" type="ORF">C1H46_014828</name>
</gene>
<reference evidence="1 2" key="1">
    <citation type="journal article" date="2019" name="G3 (Bethesda)">
        <title>Sequencing of a Wild Apple (Malus baccata) Genome Unravels the Differences Between Cultivated and Wild Apple Species Regarding Disease Resistance and Cold Tolerance.</title>
        <authorList>
            <person name="Chen X."/>
        </authorList>
    </citation>
    <scope>NUCLEOTIDE SEQUENCE [LARGE SCALE GENOMIC DNA]</scope>
    <source>
        <strain evidence="2">cv. Shandingzi</strain>
        <tissue evidence="1">Leaves</tissue>
    </source>
</reference>
<comment type="caution">
    <text evidence="1">The sequence shown here is derived from an EMBL/GenBank/DDBJ whole genome shotgun (WGS) entry which is preliminary data.</text>
</comment>